<protein>
    <submittedName>
        <fullName evidence="1">Uncharacterized protein</fullName>
    </submittedName>
</protein>
<proteinExistence type="predicted"/>
<comment type="caution">
    <text evidence="1">The sequence shown here is derived from an EMBL/GenBank/DDBJ whole genome shotgun (WGS) entry which is preliminary data.</text>
</comment>
<name>A0A6S7LUZ5_PARCT</name>
<evidence type="ECO:0000313" key="2">
    <source>
        <dbReference type="Proteomes" id="UP001152795"/>
    </source>
</evidence>
<dbReference type="Proteomes" id="UP001152795">
    <property type="component" value="Unassembled WGS sequence"/>
</dbReference>
<sequence>MSLEQTNSKHVRVVPLSVSQNTALERLDNDFAVGIPFNYEELFDNNAVNACAFISVTLAHLLLSDTELTNILQHAMQDKIIETAEQVINDFPRYFNMLRDPDRTYDAQEACQILQKAGVINKLYDLTEEIISSSCVFSTNGEELLRNAILNLQRQSGDSKVSVAIYTCGKYVLLIGCVAGKVFLVDSHPVVEKACGEKTGVAIFSEGHASECHEFIRKWLVKRLKRSGVTGGSMQSFAIM</sequence>
<gene>
    <name evidence="1" type="ORF">PACLA_8A002458</name>
</gene>
<accession>A0A6S7LUZ5</accession>
<reference evidence="1" key="1">
    <citation type="submission" date="2020-04" db="EMBL/GenBank/DDBJ databases">
        <authorList>
            <person name="Alioto T."/>
            <person name="Alioto T."/>
            <person name="Gomez Garrido J."/>
        </authorList>
    </citation>
    <scope>NUCLEOTIDE SEQUENCE</scope>
    <source>
        <strain evidence="1">A484AB</strain>
    </source>
</reference>
<organism evidence="1 2">
    <name type="scientific">Paramuricea clavata</name>
    <name type="common">Red gorgonian</name>
    <name type="synonym">Violescent sea-whip</name>
    <dbReference type="NCBI Taxonomy" id="317549"/>
    <lineage>
        <taxon>Eukaryota</taxon>
        <taxon>Metazoa</taxon>
        <taxon>Cnidaria</taxon>
        <taxon>Anthozoa</taxon>
        <taxon>Octocorallia</taxon>
        <taxon>Malacalcyonacea</taxon>
        <taxon>Plexauridae</taxon>
        <taxon>Paramuricea</taxon>
    </lineage>
</organism>
<evidence type="ECO:0000313" key="1">
    <source>
        <dbReference type="EMBL" id="CAB4045612.1"/>
    </source>
</evidence>
<keyword evidence="2" id="KW-1185">Reference proteome</keyword>
<dbReference type="EMBL" id="CACRXK020040634">
    <property type="protein sequence ID" value="CAB4045612.1"/>
    <property type="molecule type" value="Genomic_DNA"/>
</dbReference>
<feature type="non-terminal residue" evidence="1">
    <location>
        <position position="240"/>
    </location>
</feature>
<dbReference type="AlphaFoldDB" id="A0A6S7LUZ5"/>